<dbReference type="PANTHER" id="PTHR31605:SF0">
    <property type="entry name" value="GLYCEROL-3-PHOSPHATE O-ACYLTRANSFERASE 1"/>
    <property type="match status" value="1"/>
</dbReference>
<evidence type="ECO:0000313" key="5">
    <source>
        <dbReference type="Proteomes" id="UP000332933"/>
    </source>
</evidence>
<organism evidence="4 5">
    <name type="scientific">Aphanomyces stellatus</name>
    <dbReference type="NCBI Taxonomy" id="120398"/>
    <lineage>
        <taxon>Eukaryota</taxon>
        <taxon>Sar</taxon>
        <taxon>Stramenopiles</taxon>
        <taxon>Oomycota</taxon>
        <taxon>Saprolegniomycetes</taxon>
        <taxon>Saprolegniales</taxon>
        <taxon>Verrucalvaceae</taxon>
        <taxon>Aphanomyces</taxon>
    </lineage>
</organism>
<dbReference type="EMBL" id="CAADRA010006541">
    <property type="protein sequence ID" value="VFT96089.1"/>
    <property type="molecule type" value="Genomic_DNA"/>
</dbReference>
<dbReference type="GO" id="GO:0008654">
    <property type="term" value="P:phospholipid biosynthetic process"/>
    <property type="evidence" value="ECO:0007669"/>
    <property type="project" value="TreeGrafter"/>
</dbReference>
<gene>
    <name evidence="4" type="primary">Aste57867_19375</name>
    <name evidence="3" type="ORF">As57867_019311</name>
    <name evidence="4" type="ORF">ASTE57867_19375</name>
</gene>
<evidence type="ECO:0000256" key="1">
    <source>
        <dbReference type="SAM" id="Phobius"/>
    </source>
</evidence>
<dbReference type="GO" id="GO:0004366">
    <property type="term" value="F:glycerol-3-phosphate O-acyltransferase activity"/>
    <property type="evidence" value="ECO:0007669"/>
    <property type="project" value="TreeGrafter"/>
</dbReference>
<dbReference type="Proteomes" id="UP000332933">
    <property type="component" value="Unassembled WGS sequence"/>
</dbReference>
<keyword evidence="1" id="KW-0812">Transmembrane</keyword>
<dbReference type="CDD" id="cd07992">
    <property type="entry name" value="LPLAT_AAK14816-like"/>
    <property type="match status" value="1"/>
</dbReference>
<dbReference type="AlphaFoldDB" id="A0A485LDS7"/>
<keyword evidence="1" id="KW-1133">Transmembrane helix</keyword>
<feature type="transmembrane region" description="Helical" evidence="1">
    <location>
        <begin position="144"/>
        <end position="161"/>
    </location>
</feature>
<reference evidence="4 5" key="1">
    <citation type="submission" date="2019-03" db="EMBL/GenBank/DDBJ databases">
        <authorList>
            <person name="Gaulin E."/>
            <person name="Dumas B."/>
        </authorList>
    </citation>
    <scope>NUCLEOTIDE SEQUENCE [LARGE SCALE GENOMIC DNA]</scope>
    <source>
        <strain evidence="4">CBS 568.67</strain>
    </source>
</reference>
<dbReference type="SMART" id="SM00563">
    <property type="entry name" value="PlsC"/>
    <property type="match status" value="1"/>
</dbReference>
<reference evidence="3" key="2">
    <citation type="submission" date="2019-06" db="EMBL/GenBank/DDBJ databases">
        <title>Genomics analysis of Aphanomyces spp. identifies a new class of oomycete effector associated with host adaptation.</title>
        <authorList>
            <person name="Gaulin E."/>
        </authorList>
    </citation>
    <scope>NUCLEOTIDE SEQUENCE</scope>
    <source>
        <strain evidence="3">CBS 578.67</strain>
    </source>
</reference>
<dbReference type="Pfam" id="PF01553">
    <property type="entry name" value="Acyltransferase"/>
    <property type="match status" value="2"/>
</dbReference>
<protein>
    <submittedName>
        <fullName evidence="4">Aste57867_19375 protein</fullName>
    </submittedName>
</protein>
<keyword evidence="5" id="KW-1185">Reference proteome</keyword>
<feature type="transmembrane region" description="Helical" evidence="1">
    <location>
        <begin position="120"/>
        <end position="138"/>
    </location>
</feature>
<accession>A0A485LDS7</accession>
<feature type="domain" description="Phospholipid/glycerol acyltransferase" evidence="2">
    <location>
        <begin position="178"/>
        <end position="396"/>
    </location>
</feature>
<dbReference type="InterPro" id="IPR002123">
    <property type="entry name" value="Plipid/glycerol_acylTrfase"/>
</dbReference>
<sequence>MSSVPQDPSPRLPFCDCRGSVRGHAVQPTKKPASYPDIGRLKRDPKARYTEKSFRGASSSITSLCSVHFPSCTGPHAPPPKCTMFGLNDLSQQIVAIVLIIMLSMDIINPVKAICSYLGLDPSVIGVLHILLLLGLLYNNMSDVLYFCIRVFLTSIISIFFKSIQIVGKDNIPMDGPVIFTGNHSNQFVDGMVVLMNCFRKVRCSSLCVGFIIAEKSMHRPVIGQLSAAVGCIPFTRPQDEVLKGTGTVTMQPSTDTDQSCTLVGEGTEFTRQLASGDQIRVNGKSVKDSGAPVKVEKILDDTHLLLSAPLLDFTGKIVSAPSNFGIFKKIDQKASFGAVYAALKRGQCVGIFPEGGSHDRTDLLPLKAGVALMAFGAKDAHNLTVPIVPVGLNYFRGHKFRGRVVVEFGAPITVTQDKMDAYRQDKRKACNAFLNEVQDGMRSVIVTTPDHNVLQLVYTARRLYQPSGVKWSPKITQDLNRRFAEGYKILKDVPRAADDLTAITAKLSDYRRTLKRLGLTDHQVPYVGFLSLHDVLASATYGLVVFALSSIPSFVLNAPVGLLARYVAAAEQTKALAGSNVKIAARDVVLSKKITFSAVAVPILWLSYMVLAFLVTDWKASNILLITMSFPLFSYFGVRSVEAGIIELKTLQPLLNRLRPEYKRIQDELPARRSVLQKEVREFVKKYADEVGPLAEAKPVDWAEFMHTHVKHEDEDEDAPKAPIVTKEHDLSFLTVKPEDKKNV</sequence>
<dbReference type="SUPFAM" id="SSF69593">
    <property type="entry name" value="Glycerol-3-phosphate (1)-acyltransferase"/>
    <property type="match status" value="2"/>
</dbReference>
<dbReference type="PANTHER" id="PTHR31605">
    <property type="entry name" value="GLYCEROL-3-PHOSPHATE O-ACYLTRANSFERASE 1"/>
    <property type="match status" value="1"/>
</dbReference>
<dbReference type="InterPro" id="IPR052744">
    <property type="entry name" value="GPAT/DAPAT"/>
</dbReference>
<evidence type="ECO:0000313" key="3">
    <source>
        <dbReference type="EMBL" id="KAF0689103.1"/>
    </source>
</evidence>
<evidence type="ECO:0000259" key="2">
    <source>
        <dbReference type="SMART" id="SM00563"/>
    </source>
</evidence>
<proteinExistence type="predicted"/>
<dbReference type="GO" id="GO:0016287">
    <property type="term" value="F:glycerone-phosphate O-acyltransferase activity"/>
    <property type="evidence" value="ECO:0007669"/>
    <property type="project" value="TreeGrafter"/>
</dbReference>
<feature type="transmembrane region" description="Helical" evidence="1">
    <location>
        <begin position="595"/>
        <end position="615"/>
    </location>
</feature>
<dbReference type="OrthoDB" id="2427554at2759"/>
<name>A0A485LDS7_9STRA</name>
<dbReference type="EMBL" id="VJMH01006520">
    <property type="protein sequence ID" value="KAF0689103.1"/>
    <property type="molecule type" value="Genomic_DNA"/>
</dbReference>
<keyword evidence="1" id="KW-0472">Membrane</keyword>
<evidence type="ECO:0000313" key="4">
    <source>
        <dbReference type="EMBL" id="VFT96089.1"/>
    </source>
</evidence>